<dbReference type="PROSITE" id="PS50132">
    <property type="entry name" value="RGS"/>
    <property type="match status" value="1"/>
</dbReference>
<reference evidence="4 5" key="1">
    <citation type="submission" date="2024-03" db="EMBL/GenBank/DDBJ databases">
        <title>The Acrasis kona genome and developmental transcriptomes reveal deep origins of eukaryotic multicellular pathways.</title>
        <authorList>
            <person name="Sheikh S."/>
            <person name="Fu C.-J."/>
            <person name="Brown M.W."/>
            <person name="Baldauf S.L."/>
        </authorList>
    </citation>
    <scope>NUCLEOTIDE SEQUENCE [LARGE SCALE GENOMIC DNA]</scope>
    <source>
        <strain evidence="4 5">ATCC MYA-3509</strain>
    </source>
</reference>
<gene>
    <name evidence="4" type="ORF">AKO1_006587</name>
</gene>
<comment type="caution">
    <text evidence="4">The sequence shown here is derived from an EMBL/GenBank/DDBJ whole genome shotgun (WGS) entry which is preliminary data.</text>
</comment>
<dbReference type="InterPro" id="IPR044926">
    <property type="entry name" value="RGS_subdomain_2"/>
</dbReference>
<keyword evidence="2" id="KW-0812">Transmembrane</keyword>
<dbReference type="AlphaFoldDB" id="A0AAW2ZNG2"/>
<keyword evidence="2" id="KW-0472">Membrane</keyword>
<dbReference type="Pfam" id="PF00615">
    <property type="entry name" value="RGS"/>
    <property type="match status" value="1"/>
</dbReference>
<dbReference type="Proteomes" id="UP001431209">
    <property type="component" value="Unassembled WGS sequence"/>
</dbReference>
<protein>
    <submittedName>
        <fullName evidence="4">RGS9</fullName>
    </submittedName>
</protein>
<feature type="transmembrane region" description="Helical" evidence="2">
    <location>
        <begin position="60"/>
        <end position="79"/>
    </location>
</feature>
<dbReference type="InterPro" id="IPR016137">
    <property type="entry name" value="RGS"/>
</dbReference>
<evidence type="ECO:0000313" key="4">
    <source>
        <dbReference type="EMBL" id="KAL0490229.1"/>
    </source>
</evidence>
<organism evidence="4 5">
    <name type="scientific">Acrasis kona</name>
    <dbReference type="NCBI Taxonomy" id="1008807"/>
    <lineage>
        <taxon>Eukaryota</taxon>
        <taxon>Discoba</taxon>
        <taxon>Heterolobosea</taxon>
        <taxon>Tetramitia</taxon>
        <taxon>Eutetramitia</taxon>
        <taxon>Acrasidae</taxon>
        <taxon>Acrasis</taxon>
    </lineage>
</organism>
<evidence type="ECO:0000259" key="3">
    <source>
        <dbReference type="PROSITE" id="PS50132"/>
    </source>
</evidence>
<dbReference type="Gene3D" id="6.10.340.10">
    <property type="match status" value="1"/>
</dbReference>
<proteinExistence type="predicted"/>
<feature type="domain" description="RGS" evidence="3">
    <location>
        <begin position="563"/>
        <end position="673"/>
    </location>
</feature>
<name>A0AAW2ZNG2_9EUKA</name>
<sequence>MSSHLFESGPEYDTVSTTTSTSPTALSSIRRATIFKAAKKIEKTTLEQIFSLRCKTITTLFLLFSIVIIVFCAVLFGIFPKRLVDLETDRVYKGYERVSSYSSDLLQFLYIVADGTGYSEDYGDTFDFPMYLPVTEGRETISPRAMHELGLQWISFYYPNGSLYYQVGYNSNTTDSVFKLSNMNQLDVSILKANFSDLNWAYPALVSSNRIPMMTVTKLLYNANNAIGGFITVGRFLQGNELQIMADATQLCVSILLWDDERVKNEYYRLADKAVTPSFKQNWHADTSISPRIVPLKSEFTGLCPQADTEAPYTDVREGSFLVNDISGSPRFVFQVRIHTKNMYIGLVSMFTAFAVLVAGILVVAFVLVILVDVVVLNRISKINSQLEKITIDRNVKARLARSKSGDEVAILIKCVNKMLTSLDKASTKIHDVLTRTLHLEERSRNMIKAMHDYVICVLSKDGSIQESNPQFQESFTNLKNKSIEAYTDLSLKDLIEMSTTQEQRESFFVTRFRQRIPVKIRVSPCTIFIDEQPYDALVIVGQNKSEQEDMMHKLKFIKDDLDFMRVWEDPIRREDFWQYCIKERSKENVMFLQQVELYKLTKAAKDRVKLQNQIYQRFLLPTSEDLLNLSGKILDKELPLIKEGYAQRDLFDSLERFVRNMVVSDTFRRYNEQTRGNGRYSIRQ</sequence>
<dbReference type="Gene3D" id="1.10.167.10">
    <property type="entry name" value="Regulator of G-protein Signalling 4, domain 2"/>
    <property type="match status" value="1"/>
</dbReference>
<evidence type="ECO:0000313" key="5">
    <source>
        <dbReference type="Proteomes" id="UP001431209"/>
    </source>
</evidence>
<keyword evidence="5" id="KW-1185">Reference proteome</keyword>
<feature type="region of interest" description="Disordered" evidence="1">
    <location>
        <begin position="1"/>
        <end position="22"/>
    </location>
</feature>
<evidence type="ECO:0000256" key="2">
    <source>
        <dbReference type="SAM" id="Phobius"/>
    </source>
</evidence>
<dbReference type="SUPFAM" id="SSF48097">
    <property type="entry name" value="Regulator of G-protein signaling, RGS"/>
    <property type="match status" value="1"/>
</dbReference>
<dbReference type="EMBL" id="JAOPGA020001654">
    <property type="protein sequence ID" value="KAL0490229.1"/>
    <property type="molecule type" value="Genomic_DNA"/>
</dbReference>
<accession>A0AAW2ZNG2</accession>
<evidence type="ECO:0000256" key="1">
    <source>
        <dbReference type="SAM" id="MobiDB-lite"/>
    </source>
</evidence>
<feature type="transmembrane region" description="Helical" evidence="2">
    <location>
        <begin position="343"/>
        <end position="376"/>
    </location>
</feature>
<dbReference type="InterPro" id="IPR036305">
    <property type="entry name" value="RGS_sf"/>
</dbReference>
<keyword evidence="2" id="KW-1133">Transmembrane helix</keyword>